<proteinExistence type="predicted"/>
<feature type="chain" id="PRO_5012735114" description="Lipoprotein" evidence="1">
    <location>
        <begin position="23"/>
        <end position="265"/>
    </location>
</feature>
<keyword evidence="1" id="KW-0732">Signal</keyword>
<accession>A0A1Z4BK07</accession>
<evidence type="ECO:0000313" key="3">
    <source>
        <dbReference type="Proteomes" id="UP000197007"/>
    </source>
</evidence>
<dbReference type="KEGG" id="capn:CBG49_00080"/>
<dbReference type="Proteomes" id="UP000197007">
    <property type="component" value="Chromosome"/>
</dbReference>
<organism evidence="2 3">
    <name type="scientific">Capnocytophaga endodontalis</name>
    <dbReference type="NCBI Taxonomy" id="2708117"/>
    <lineage>
        <taxon>Bacteria</taxon>
        <taxon>Pseudomonadati</taxon>
        <taxon>Bacteroidota</taxon>
        <taxon>Flavobacteriia</taxon>
        <taxon>Flavobacteriales</taxon>
        <taxon>Flavobacteriaceae</taxon>
        <taxon>Capnocytophaga</taxon>
    </lineage>
</organism>
<dbReference type="RefSeq" id="WP_088592842.1">
    <property type="nucleotide sequence ID" value="NZ_CP022022.1"/>
</dbReference>
<protein>
    <recommendedName>
        <fullName evidence="4">Lipoprotein</fullName>
    </recommendedName>
</protein>
<evidence type="ECO:0000313" key="2">
    <source>
        <dbReference type="EMBL" id="ASF41610.1"/>
    </source>
</evidence>
<evidence type="ECO:0000256" key="1">
    <source>
        <dbReference type="SAM" id="SignalP"/>
    </source>
</evidence>
<dbReference type="PROSITE" id="PS51257">
    <property type="entry name" value="PROKAR_LIPOPROTEIN"/>
    <property type="match status" value="1"/>
</dbReference>
<keyword evidence="3" id="KW-1185">Reference proteome</keyword>
<dbReference type="AlphaFoldDB" id="A0A1Z4BK07"/>
<evidence type="ECO:0008006" key="4">
    <source>
        <dbReference type="Google" id="ProtNLM"/>
    </source>
</evidence>
<gene>
    <name evidence="2" type="ORF">CBG49_00080</name>
</gene>
<reference evidence="3" key="1">
    <citation type="submission" date="2017-06" db="EMBL/GenBank/DDBJ databases">
        <title>Complete genome sequence of Capnocytophaga sp. KCOM 1579 (=ChDC OS43) isolated from a human refractory periapical abscess lesion.</title>
        <authorList>
            <person name="Kook J.-K."/>
            <person name="Park S.-N."/>
            <person name="Lim Y.K."/>
            <person name="Roh H."/>
        </authorList>
    </citation>
    <scope>NUCLEOTIDE SEQUENCE [LARGE SCALE GENOMIC DNA]</scope>
    <source>
        <strain evidence="3">ChDC OS43</strain>
    </source>
</reference>
<name>A0A1Z4BK07_9FLAO</name>
<feature type="signal peptide" evidence="1">
    <location>
        <begin position="1"/>
        <end position="22"/>
    </location>
</feature>
<dbReference type="EMBL" id="CP022022">
    <property type="protein sequence ID" value="ASF41610.1"/>
    <property type="molecule type" value="Genomic_DNA"/>
</dbReference>
<sequence length="265" mass="30532">MKKILLLSLAVLAITACERKTAADVYKGVQETRPAIDKNGNPIEGLAVDSLQFETEVRSVLPTQHPQYRLTPVFKVIYRYGDRSVGESQKLSNYSYSDSYYARHNNGNNWNGNIVAGFETIYGDEMVNVSLFDVEKQEQKLFFEKPVLIENVYYPSATRDTLQNKNVNRNFYMISCYDEDTDKDGYYTRIDLRRFYLYQLDGTRVKALIPKEYGVIGSDYDGVNDALYVYARLDINKNGTIDPKEPKHIFLIDLKKPETTALLYK</sequence>